<reference evidence="1 2" key="1">
    <citation type="submission" date="2015-04" db="EMBL/GenBank/DDBJ databases">
        <title>Taxonomic description and genome sequence of Bacillus campisalis sp. nov., a novel member of the genus Bacillus isolated from solar saltern.</title>
        <authorList>
            <person name="Mathan Kumar R."/>
            <person name="Kaur G."/>
            <person name="Kumar A."/>
            <person name="Singh N.K."/>
            <person name="Kaur N."/>
            <person name="Kumar N."/>
            <person name="Mayilraj S."/>
        </authorList>
    </citation>
    <scope>NUCLEOTIDE SEQUENCE [LARGE SCALE GENOMIC DNA]</scope>
    <source>
        <strain evidence="1 2">SA2-6</strain>
    </source>
</reference>
<dbReference type="PATRIC" id="fig|1408103.3.peg.1459"/>
<gene>
    <name evidence="1" type="ORF">WQ57_06475</name>
</gene>
<dbReference type="Proteomes" id="UP000034166">
    <property type="component" value="Unassembled WGS sequence"/>
</dbReference>
<evidence type="ECO:0000313" key="1">
    <source>
        <dbReference type="EMBL" id="KKK38985.1"/>
    </source>
</evidence>
<dbReference type="AlphaFoldDB" id="A0A0M2T2D8"/>
<sequence length="140" mass="16162">MQSAQLDNCLYCGRLYIKEHSDCCLDCFKEMEQQLLRVTDFLAKDKNGDVTVEMISESTDVSVKRIAGFIRDGRIYAEDFPNLGYPCAYCGTLIKKQILCHSCFEGLSLEIEHSIRKDGVGVNRQTAYRESQYWRLKQEK</sequence>
<keyword evidence="2" id="KW-1185">Reference proteome</keyword>
<organism evidence="1 2">
    <name type="scientific">Mesobacillus campisalis</name>
    <dbReference type="NCBI Taxonomy" id="1408103"/>
    <lineage>
        <taxon>Bacteria</taxon>
        <taxon>Bacillati</taxon>
        <taxon>Bacillota</taxon>
        <taxon>Bacilli</taxon>
        <taxon>Bacillales</taxon>
        <taxon>Bacillaceae</taxon>
        <taxon>Mesobacillus</taxon>
    </lineage>
</organism>
<comment type="caution">
    <text evidence="1">The sequence shown here is derived from an EMBL/GenBank/DDBJ whole genome shotgun (WGS) entry which is preliminary data.</text>
</comment>
<evidence type="ECO:0000313" key="2">
    <source>
        <dbReference type="Proteomes" id="UP000034166"/>
    </source>
</evidence>
<accession>A0A0M2T2D8</accession>
<dbReference type="EMBL" id="LAYY01000005">
    <property type="protein sequence ID" value="KKK38985.1"/>
    <property type="molecule type" value="Genomic_DNA"/>
</dbReference>
<keyword evidence="1" id="KW-0282">Flagellum</keyword>
<dbReference type="RefSeq" id="WP_046522919.1">
    <property type="nucleotide sequence ID" value="NZ_LAYY01000005.1"/>
</dbReference>
<keyword evidence="1" id="KW-0966">Cell projection</keyword>
<proteinExistence type="predicted"/>
<keyword evidence="1" id="KW-0969">Cilium</keyword>
<name>A0A0M2T2D8_9BACI</name>
<protein>
    <submittedName>
        <fullName evidence="1">Flagellar protein</fullName>
    </submittedName>
</protein>